<gene>
    <name evidence="8" type="ORF">GCM10017584_24870</name>
</gene>
<accession>A0A9W6HBV2</accession>
<feature type="transmembrane region" description="Helical" evidence="7">
    <location>
        <begin position="222"/>
        <end position="247"/>
    </location>
</feature>
<dbReference type="Pfam" id="PF03547">
    <property type="entry name" value="Mem_trans"/>
    <property type="match status" value="2"/>
</dbReference>
<dbReference type="GO" id="GO:0016020">
    <property type="term" value="C:membrane"/>
    <property type="evidence" value="ECO:0007669"/>
    <property type="project" value="UniProtKB-SubCell"/>
</dbReference>
<keyword evidence="6 7" id="KW-0472">Membrane</keyword>
<reference evidence="8" key="2">
    <citation type="submission" date="2023-01" db="EMBL/GenBank/DDBJ databases">
        <authorList>
            <person name="Sun Q."/>
            <person name="Evtushenko L."/>
        </authorList>
    </citation>
    <scope>NUCLEOTIDE SEQUENCE</scope>
    <source>
        <strain evidence="8">VKM Ac-1401</strain>
    </source>
</reference>
<keyword evidence="2" id="KW-0813">Transport</keyword>
<evidence type="ECO:0000256" key="7">
    <source>
        <dbReference type="SAM" id="Phobius"/>
    </source>
</evidence>
<dbReference type="RefSeq" id="WP_271177569.1">
    <property type="nucleotide sequence ID" value="NZ_BAAAJO010000002.1"/>
</dbReference>
<sequence>MGGVVVGFAIIAFVIVVGYFAGRFGIGGPQAAFVLNRIAFFITNPALLFVTLAKADLHVVFSTQVVVAAVAALVAVGAFVLLSRLFFRRGAAETTIGALGAGYVNANNIGLPVAVYVLGNASYVAPVLLLQLIVFAPIALTVLDVSSRGSVSLRSILTQPIRNPMIIASVAGILVDLSGLTIPDAVFQPFVLLGGAAVPLVLMAFGMSLYGSRPLRADQGRVEIITAAVLKSAVMPLVAFLVASLVFGLHGQSLFAAVALAALPTAQNVYNFAARYERGVAIARDTVLLTTVLAIPALLLIAALLAP</sequence>
<evidence type="ECO:0000256" key="5">
    <source>
        <dbReference type="ARBA" id="ARBA00022989"/>
    </source>
</evidence>
<feature type="transmembrane region" description="Helical" evidence="7">
    <location>
        <begin position="286"/>
        <end position="306"/>
    </location>
</feature>
<evidence type="ECO:0000256" key="1">
    <source>
        <dbReference type="ARBA" id="ARBA00004141"/>
    </source>
</evidence>
<evidence type="ECO:0000256" key="4">
    <source>
        <dbReference type="ARBA" id="ARBA00022692"/>
    </source>
</evidence>
<reference evidence="8" key="1">
    <citation type="journal article" date="2014" name="Int. J. Syst. Evol. Microbiol.">
        <title>Complete genome sequence of Corynebacterium casei LMG S-19264T (=DSM 44701T), isolated from a smear-ripened cheese.</title>
        <authorList>
            <consortium name="US DOE Joint Genome Institute (JGI-PGF)"/>
            <person name="Walter F."/>
            <person name="Albersmeier A."/>
            <person name="Kalinowski J."/>
            <person name="Ruckert C."/>
        </authorList>
    </citation>
    <scope>NUCLEOTIDE SEQUENCE</scope>
    <source>
        <strain evidence="8">VKM Ac-1401</strain>
    </source>
</reference>
<keyword evidence="9" id="KW-1185">Reference proteome</keyword>
<evidence type="ECO:0000313" key="8">
    <source>
        <dbReference type="EMBL" id="GLJ76913.1"/>
    </source>
</evidence>
<keyword evidence="3" id="KW-1003">Cell membrane</keyword>
<dbReference type="InterPro" id="IPR004776">
    <property type="entry name" value="Mem_transp_PIN-like"/>
</dbReference>
<keyword evidence="5 7" id="KW-1133">Transmembrane helix</keyword>
<evidence type="ECO:0000256" key="6">
    <source>
        <dbReference type="ARBA" id="ARBA00023136"/>
    </source>
</evidence>
<dbReference type="Proteomes" id="UP001142372">
    <property type="component" value="Unassembled WGS sequence"/>
</dbReference>
<dbReference type="PANTHER" id="PTHR36838:SF3">
    <property type="entry name" value="TRANSPORTER AUXIN EFFLUX CARRIER EC FAMILY"/>
    <property type="match status" value="1"/>
</dbReference>
<feature type="transmembrane region" description="Helical" evidence="7">
    <location>
        <begin position="59"/>
        <end position="82"/>
    </location>
</feature>
<evidence type="ECO:0000256" key="2">
    <source>
        <dbReference type="ARBA" id="ARBA00022448"/>
    </source>
</evidence>
<dbReference type="PANTHER" id="PTHR36838">
    <property type="entry name" value="AUXIN EFFLUX CARRIER FAMILY PROTEIN"/>
    <property type="match status" value="1"/>
</dbReference>
<dbReference type="AlphaFoldDB" id="A0A9W6HBV2"/>
<name>A0A9W6HBV2_9MICO</name>
<feature type="transmembrane region" description="Helical" evidence="7">
    <location>
        <begin position="94"/>
        <end position="117"/>
    </location>
</feature>
<feature type="transmembrane region" description="Helical" evidence="7">
    <location>
        <begin position="189"/>
        <end position="210"/>
    </location>
</feature>
<feature type="transmembrane region" description="Helical" evidence="7">
    <location>
        <begin position="6"/>
        <end position="22"/>
    </location>
</feature>
<proteinExistence type="predicted"/>
<keyword evidence="4 7" id="KW-0812">Transmembrane</keyword>
<evidence type="ECO:0000313" key="9">
    <source>
        <dbReference type="Proteomes" id="UP001142372"/>
    </source>
</evidence>
<protein>
    <submittedName>
        <fullName evidence="8">Membrane protein</fullName>
    </submittedName>
</protein>
<feature type="transmembrane region" description="Helical" evidence="7">
    <location>
        <begin position="34"/>
        <end position="53"/>
    </location>
</feature>
<feature type="transmembrane region" description="Helical" evidence="7">
    <location>
        <begin position="164"/>
        <end position="183"/>
    </location>
</feature>
<comment type="subcellular location">
    <subcellularLocation>
        <location evidence="1">Membrane</location>
        <topology evidence="1">Multi-pass membrane protein</topology>
    </subcellularLocation>
</comment>
<evidence type="ECO:0000256" key="3">
    <source>
        <dbReference type="ARBA" id="ARBA00022475"/>
    </source>
</evidence>
<feature type="transmembrane region" description="Helical" evidence="7">
    <location>
        <begin position="253"/>
        <end position="274"/>
    </location>
</feature>
<dbReference type="GO" id="GO:0055085">
    <property type="term" value="P:transmembrane transport"/>
    <property type="evidence" value="ECO:0007669"/>
    <property type="project" value="InterPro"/>
</dbReference>
<organism evidence="8 9">
    <name type="scientific">Leifsonia poae</name>
    <dbReference type="NCBI Taxonomy" id="110933"/>
    <lineage>
        <taxon>Bacteria</taxon>
        <taxon>Bacillati</taxon>
        <taxon>Actinomycetota</taxon>
        <taxon>Actinomycetes</taxon>
        <taxon>Micrococcales</taxon>
        <taxon>Microbacteriaceae</taxon>
        <taxon>Leifsonia</taxon>
    </lineage>
</organism>
<comment type="caution">
    <text evidence="8">The sequence shown here is derived from an EMBL/GenBank/DDBJ whole genome shotgun (WGS) entry which is preliminary data.</text>
</comment>
<dbReference type="EMBL" id="BSEN01000012">
    <property type="protein sequence ID" value="GLJ76913.1"/>
    <property type="molecule type" value="Genomic_DNA"/>
</dbReference>
<feature type="transmembrane region" description="Helical" evidence="7">
    <location>
        <begin position="123"/>
        <end position="143"/>
    </location>
</feature>